<keyword evidence="2" id="KW-0472">Membrane</keyword>
<protein>
    <submittedName>
        <fullName evidence="3">Uncharacterized protein</fullName>
    </submittedName>
</protein>
<reference evidence="3 4" key="1">
    <citation type="journal article" date="2021" name="Elife">
        <title>Chloroplast acquisition without the gene transfer in kleptoplastic sea slugs, Plakobranchus ocellatus.</title>
        <authorList>
            <person name="Maeda T."/>
            <person name="Takahashi S."/>
            <person name="Yoshida T."/>
            <person name="Shimamura S."/>
            <person name="Takaki Y."/>
            <person name="Nagai Y."/>
            <person name="Toyoda A."/>
            <person name="Suzuki Y."/>
            <person name="Arimoto A."/>
            <person name="Ishii H."/>
            <person name="Satoh N."/>
            <person name="Nishiyama T."/>
            <person name="Hasebe M."/>
            <person name="Maruyama T."/>
            <person name="Minagawa J."/>
            <person name="Obokata J."/>
            <person name="Shigenobu S."/>
        </authorList>
    </citation>
    <scope>NUCLEOTIDE SEQUENCE [LARGE SCALE GENOMIC DNA]</scope>
</reference>
<evidence type="ECO:0000256" key="2">
    <source>
        <dbReference type="SAM" id="Phobius"/>
    </source>
</evidence>
<dbReference type="InterPro" id="IPR038377">
    <property type="entry name" value="Na/Glc_symporter_sf"/>
</dbReference>
<evidence type="ECO:0000313" key="3">
    <source>
        <dbReference type="EMBL" id="GFO25721.1"/>
    </source>
</evidence>
<organism evidence="3 4">
    <name type="scientific">Plakobranchus ocellatus</name>
    <dbReference type="NCBI Taxonomy" id="259542"/>
    <lineage>
        <taxon>Eukaryota</taxon>
        <taxon>Metazoa</taxon>
        <taxon>Spiralia</taxon>
        <taxon>Lophotrochozoa</taxon>
        <taxon>Mollusca</taxon>
        <taxon>Gastropoda</taxon>
        <taxon>Heterobranchia</taxon>
        <taxon>Euthyneura</taxon>
        <taxon>Panpulmonata</taxon>
        <taxon>Sacoglossa</taxon>
        <taxon>Placobranchoidea</taxon>
        <taxon>Plakobranchidae</taxon>
        <taxon>Plakobranchus</taxon>
    </lineage>
</organism>
<proteinExistence type="predicted"/>
<evidence type="ECO:0000256" key="1">
    <source>
        <dbReference type="SAM" id="MobiDB-lite"/>
    </source>
</evidence>
<accession>A0AAV4BR38</accession>
<dbReference type="Proteomes" id="UP000735302">
    <property type="component" value="Unassembled WGS sequence"/>
</dbReference>
<dbReference type="Gene3D" id="1.20.1730.10">
    <property type="entry name" value="Sodium/glucose cotransporter"/>
    <property type="match status" value="1"/>
</dbReference>
<evidence type="ECO:0000313" key="4">
    <source>
        <dbReference type="Proteomes" id="UP000735302"/>
    </source>
</evidence>
<comment type="caution">
    <text evidence="3">The sequence shown here is derived from an EMBL/GenBank/DDBJ whole genome shotgun (WGS) entry which is preliminary data.</text>
</comment>
<dbReference type="EMBL" id="BLXT01005772">
    <property type="protein sequence ID" value="GFO25721.1"/>
    <property type="molecule type" value="Genomic_DNA"/>
</dbReference>
<feature type="region of interest" description="Disordered" evidence="1">
    <location>
        <begin position="8"/>
        <end position="34"/>
    </location>
</feature>
<sequence length="235" mass="26336">MAWFLYIASPQQGDSRLSGPPSSQGDSGGVRARNRRVPADLRAESLATVPPTPPPDDGSGSLISDLVGGMKAVIWIDFFQNIIVVISLIAFVIQAALTIGSWDIVVESAKRTNRWKLFECQGIHHRIATRRRQNFHNTNWIVFSEMLDRAQWIRNFDKGPPRKPTKVLPNRYATRSTPRCDPKFSSIDMDNGTCQAVAKRKLATGGHMQSRRHAREVRRLVRLQGQKSGNKHSNA</sequence>
<name>A0AAV4BR38_9GAST</name>
<gene>
    <name evidence="3" type="ORF">PoB_005222600</name>
</gene>
<keyword evidence="4" id="KW-1185">Reference proteome</keyword>
<keyword evidence="2" id="KW-1133">Transmembrane helix</keyword>
<keyword evidence="2" id="KW-0812">Transmembrane</keyword>
<dbReference type="AlphaFoldDB" id="A0AAV4BR38"/>
<feature type="transmembrane region" description="Helical" evidence="2">
    <location>
        <begin position="78"/>
        <end position="106"/>
    </location>
</feature>